<proteinExistence type="predicted"/>
<evidence type="ECO:0000259" key="4">
    <source>
        <dbReference type="PROSITE" id="PS50009"/>
    </source>
</evidence>
<dbReference type="EMBL" id="WIUZ02000006">
    <property type="protein sequence ID" value="KAF9785871.1"/>
    <property type="molecule type" value="Genomic_DNA"/>
</dbReference>
<dbReference type="InterPro" id="IPR000651">
    <property type="entry name" value="Ras-like_Gua-exchang_fac_N"/>
</dbReference>
<dbReference type="PROSITE" id="PS50009">
    <property type="entry name" value="RASGEF_CAT"/>
    <property type="match status" value="1"/>
</dbReference>
<dbReference type="GO" id="GO:0007265">
    <property type="term" value="P:Ras protein signal transduction"/>
    <property type="evidence" value="ECO:0007669"/>
    <property type="project" value="TreeGrafter"/>
</dbReference>
<dbReference type="InterPro" id="IPR023578">
    <property type="entry name" value="Ras_GEF_dom_sf"/>
</dbReference>
<feature type="compositionally biased region" description="Polar residues" evidence="3">
    <location>
        <begin position="78"/>
        <end position="98"/>
    </location>
</feature>
<organism evidence="6 7">
    <name type="scientific">Thelephora terrestris</name>
    <dbReference type="NCBI Taxonomy" id="56493"/>
    <lineage>
        <taxon>Eukaryota</taxon>
        <taxon>Fungi</taxon>
        <taxon>Dikarya</taxon>
        <taxon>Basidiomycota</taxon>
        <taxon>Agaricomycotina</taxon>
        <taxon>Agaricomycetes</taxon>
        <taxon>Thelephorales</taxon>
        <taxon>Thelephoraceae</taxon>
        <taxon>Thelephora</taxon>
    </lineage>
</organism>
<feature type="compositionally biased region" description="Low complexity" evidence="3">
    <location>
        <begin position="50"/>
        <end position="65"/>
    </location>
</feature>
<dbReference type="CDD" id="cd00882">
    <property type="entry name" value="Ras_like_GTPase"/>
    <property type="match status" value="1"/>
</dbReference>
<feature type="compositionally biased region" description="Pro residues" evidence="3">
    <location>
        <begin position="424"/>
        <end position="435"/>
    </location>
</feature>
<accession>A0A9P6L7C8</accession>
<evidence type="ECO:0000313" key="7">
    <source>
        <dbReference type="Proteomes" id="UP000736335"/>
    </source>
</evidence>
<feature type="region of interest" description="Disordered" evidence="3">
    <location>
        <begin position="1"/>
        <end position="166"/>
    </location>
</feature>
<comment type="caution">
    <text evidence="6">The sequence shown here is derived from an EMBL/GenBank/DDBJ whole genome shotgun (WGS) entry which is preliminary data.</text>
</comment>
<name>A0A9P6L7C8_9AGAM</name>
<dbReference type="InterPro" id="IPR036964">
    <property type="entry name" value="RASGEF_cat_dom_sf"/>
</dbReference>
<dbReference type="Gene3D" id="1.20.870.10">
    <property type="entry name" value="Son of sevenless (SoS) protein Chain: S domain 1"/>
    <property type="match status" value="1"/>
</dbReference>
<evidence type="ECO:0000313" key="6">
    <source>
        <dbReference type="EMBL" id="KAF9785871.1"/>
    </source>
</evidence>
<reference evidence="6" key="2">
    <citation type="submission" date="2020-11" db="EMBL/GenBank/DDBJ databases">
        <authorList>
            <consortium name="DOE Joint Genome Institute"/>
            <person name="Kuo A."/>
            <person name="Miyauchi S."/>
            <person name="Kiss E."/>
            <person name="Drula E."/>
            <person name="Kohler A."/>
            <person name="Sanchez-Garcia M."/>
            <person name="Andreopoulos B."/>
            <person name="Barry K.W."/>
            <person name="Bonito G."/>
            <person name="Buee M."/>
            <person name="Carver A."/>
            <person name="Chen C."/>
            <person name="Cichocki N."/>
            <person name="Clum A."/>
            <person name="Culley D."/>
            <person name="Crous P.W."/>
            <person name="Fauchery L."/>
            <person name="Girlanda M."/>
            <person name="Hayes R."/>
            <person name="Keri Z."/>
            <person name="Labutti K."/>
            <person name="Lipzen A."/>
            <person name="Lombard V."/>
            <person name="Magnuson J."/>
            <person name="Maillard F."/>
            <person name="Morin E."/>
            <person name="Murat C."/>
            <person name="Nolan M."/>
            <person name="Ohm R."/>
            <person name="Pangilinan J."/>
            <person name="Pereira M."/>
            <person name="Perotto S."/>
            <person name="Peter M."/>
            <person name="Riley R."/>
            <person name="Sitrit Y."/>
            <person name="Stielow B."/>
            <person name="Szollosi G."/>
            <person name="Zifcakova L."/>
            <person name="Stursova M."/>
            <person name="Spatafora J.W."/>
            <person name="Tedersoo L."/>
            <person name="Vaario L.-M."/>
            <person name="Yamada A."/>
            <person name="Yan M."/>
            <person name="Wang P."/>
            <person name="Xu J."/>
            <person name="Bruns T."/>
            <person name="Baldrian P."/>
            <person name="Vilgalys R."/>
            <person name="Henrissat B."/>
            <person name="Grigoriev I.V."/>
            <person name="Hibbett D."/>
            <person name="Nagy L.G."/>
            <person name="Martin F.M."/>
        </authorList>
    </citation>
    <scope>NUCLEOTIDE SEQUENCE</scope>
    <source>
        <strain evidence="6">UH-Tt-Lm1</strain>
    </source>
</reference>
<feature type="compositionally biased region" description="Polar residues" evidence="3">
    <location>
        <begin position="461"/>
        <end position="491"/>
    </location>
</feature>
<evidence type="ECO:0000256" key="2">
    <source>
        <dbReference type="PROSITE-ProRule" id="PRU00168"/>
    </source>
</evidence>
<feature type="region of interest" description="Disordered" evidence="3">
    <location>
        <begin position="370"/>
        <end position="441"/>
    </location>
</feature>
<feature type="compositionally biased region" description="Basic and acidic residues" evidence="3">
    <location>
        <begin position="107"/>
        <end position="120"/>
    </location>
</feature>
<feature type="compositionally biased region" description="Polar residues" evidence="3">
    <location>
        <begin position="403"/>
        <end position="422"/>
    </location>
</feature>
<dbReference type="Gene3D" id="3.40.50.300">
    <property type="entry name" value="P-loop containing nucleotide triphosphate hydrolases"/>
    <property type="match status" value="1"/>
</dbReference>
<sequence>MPADGRPVLPPVDVQDPLMPPTTTRSPSKLRKSLSVDSFVRLTRPDEPSADTAPAPPASSYLAPPNDRPPCSPRVRTYSVSTAHTGSRESSLPRTLSDPTIRPRLSQSRDRLRRTSEEPHSLSLPPIRPRPSPLNDLARTGTLPGPSQSAFRKSSTSRARSGSLGISNRTSGVAMVVNTQLSSIPNKSLVTIVIVGCYGCGKSSIIKKGCKAYAMSEPTAGMPATDGQNQFRYTSRLGKINQGPNMTGSLRVLEVDLSEFHLDDPSSKVWPDSAPRVDGVIVCYDSSSLSSFTHVERLVCGYNDLELPTVVMACKSDSVKEVDPHTAATALRRYGVGLVEVSKLDDSGKDKMRRCFDWMVRAIYRGRSSSRADSNSVYRNPASPDVLNTTNHPWDLSRPLLNSPPTDGTPMTTSSKSRTSYFPNSPPTSHTPPKSPTRARSHNDLLSLAREREERELGNQVAINDFNSRSSLPATGTNGDATNCSAENLGSQPVPKRQDQRLSPWAHLDDLFEKLLFSVVSDDDATYVSNFMLTYRRFATPRSILLTMQKKMRQLDQETADPMFACLAQMNICRLLADWIKDYPYDFAVRGTAGALSALVKSIIAKTYLIHYGLEFLPFLETLPNLVDTDASWALKVDTSTEESDDSYSILDEEELRSVSPASENPAVSYISARPVSPTQTPSTRERKHSLPLSRQIPKSVTPHNGEFEYSHKYILRELQRISAELFSLNPADVAQEITRVQKGLFLNIQPRHWLKHTLSSGPKDPETDTIARFGRFSNHVGDWVASLILCHDRPKARARQIERFVEIGVCLRALNNYSGLRALVAGINAATYSGDLPMETFKQKALEAYKSYQSWDLLFQAIRSHRAYRMALRNTKGACIPALEVHLLDLIRAHEGNPDYSDAHPSKVHWAKFNMIGRFIAGTVQAQEQCRQSPEYTFEEHSAINSLVLTEYTMDLDMRDARMPANDPEGDYGVTVSMPQHGIREQYSKDTAILRKRKIIFWAS</sequence>
<feature type="compositionally biased region" description="Polar residues" evidence="3">
    <location>
        <begin position="145"/>
        <end position="166"/>
    </location>
</feature>
<dbReference type="SUPFAM" id="SSF48366">
    <property type="entry name" value="Ras GEF"/>
    <property type="match status" value="1"/>
</dbReference>
<dbReference type="PANTHER" id="PTHR23113">
    <property type="entry name" value="GUANINE NUCLEOTIDE EXCHANGE FACTOR"/>
    <property type="match status" value="1"/>
</dbReference>
<dbReference type="Gene3D" id="1.10.840.10">
    <property type="entry name" value="Ras guanine-nucleotide exchange factors catalytic domain"/>
    <property type="match status" value="1"/>
</dbReference>
<dbReference type="SUPFAM" id="SSF52540">
    <property type="entry name" value="P-loop containing nucleoside triphosphate hydrolases"/>
    <property type="match status" value="1"/>
</dbReference>
<keyword evidence="7" id="KW-1185">Reference proteome</keyword>
<reference evidence="6" key="1">
    <citation type="journal article" date="2020" name="Nat. Commun.">
        <title>Large-scale genome sequencing of mycorrhizal fungi provides insights into the early evolution of symbiotic traits.</title>
        <authorList>
            <person name="Miyauchi S."/>
            <person name="Kiss E."/>
            <person name="Kuo A."/>
            <person name="Drula E."/>
            <person name="Kohler A."/>
            <person name="Sanchez-Garcia M."/>
            <person name="Morin E."/>
            <person name="Andreopoulos B."/>
            <person name="Barry K.W."/>
            <person name="Bonito G."/>
            <person name="Buee M."/>
            <person name="Carver A."/>
            <person name="Chen C."/>
            <person name="Cichocki N."/>
            <person name="Clum A."/>
            <person name="Culley D."/>
            <person name="Crous P.W."/>
            <person name="Fauchery L."/>
            <person name="Girlanda M."/>
            <person name="Hayes R.D."/>
            <person name="Keri Z."/>
            <person name="LaButti K."/>
            <person name="Lipzen A."/>
            <person name="Lombard V."/>
            <person name="Magnuson J."/>
            <person name="Maillard F."/>
            <person name="Murat C."/>
            <person name="Nolan M."/>
            <person name="Ohm R.A."/>
            <person name="Pangilinan J."/>
            <person name="Pereira M.F."/>
            <person name="Perotto S."/>
            <person name="Peter M."/>
            <person name="Pfister S."/>
            <person name="Riley R."/>
            <person name="Sitrit Y."/>
            <person name="Stielow J.B."/>
            <person name="Szollosi G."/>
            <person name="Zifcakova L."/>
            <person name="Stursova M."/>
            <person name="Spatafora J.W."/>
            <person name="Tedersoo L."/>
            <person name="Vaario L.M."/>
            <person name="Yamada A."/>
            <person name="Yan M."/>
            <person name="Wang P."/>
            <person name="Xu J."/>
            <person name="Bruns T."/>
            <person name="Baldrian P."/>
            <person name="Vilgalys R."/>
            <person name="Dunand C."/>
            <person name="Henrissat B."/>
            <person name="Grigoriev I.V."/>
            <person name="Hibbett D."/>
            <person name="Nagy L.G."/>
            <person name="Martin F.M."/>
        </authorList>
    </citation>
    <scope>NUCLEOTIDE SEQUENCE</scope>
    <source>
        <strain evidence="6">UH-Tt-Lm1</strain>
    </source>
</reference>
<gene>
    <name evidence="6" type="ORF">BJ322DRAFT_747224</name>
</gene>
<dbReference type="GO" id="GO:0005886">
    <property type="term" value="C:plasma membrane"/>
    <property type="evidence" value="ECO:0007669"/>
    <property type="project" value="TreeGrafter"/>
</dbReference>
<evidence type="ECO:0000256" key="3">
    <source>
        <dbReference type="SAM" id="MobiDB-lite"/>
    </source>
</evidence>
<feature type="domain" description="N-terminal Ras-GEF" evidence="5">
    <location>
        <begin position="499"/>
        <end position="624"/>
    </location>
</feature>
<dbReference type="Proteomes" id="UP000736335">
    <property type="component" value="Unassembled WGS sequence"/>
</dbReference>
<keyword evidence="1 2" id="KW-0344">Guanine-nucleotide releasing factor</keyword>
<evidence type="ECO:0000259" key="5">
    <source>
        <dbReference type="PROSITE" id="PS50212"/>
    </source>
</evidence>
<evidence type="ECO:0000256" key="1">
    <source>
        <dbReference type="ARBA" id="ARBA00022658"/>
    </source>
</evidence>
<dbReference type="OrthoDB" id="28357at2759"/>
<dbReference type="PROSITE" id="PS50212">
    <property type="entry name" value="RASGEF_NTER"/>
    <property type="match status" value="1"/>
</dbReference>
<dbReference type="Pfam" id="PF00617">
    <property type="entry name" value="RasGEF"/>
    <property type="match status" value="1"/>
</dbReference>
<protein>
    <submittedName>
        <fullName evidence="6">Ras GEF</fullName>
    </submittedName>
</protein>
<dbReference type="PANTHER" id="PTHR23113:SF348">
    <property type="entry name" value="GUANYL-NUCLEOTIDE EXCHANGE FACTOR RASGEF, PUTATIVE (AFU_ORTHOLOGUE AFUA_1G04700)-RELATED"/>
    <property type="match status" value="1"/>
</dbReference>
<dbReference type="InterPro" id="IPR008937">
    <property type="entry name" value="Ras-like_GEF"/>
</dbReference>
<feature type="region of interest" description="Disordered" evidence="3">
    <location>
        <begin position="670"/>
        <end position="702"/>
    </location>
</feature>
<dbReference type="GO" id="GO:0005085">
    <property type="term" value="F:guanyl-nucleotide exchange factor activity"/>
    <property type="evidence" value="ECO:0007669"/>
    <property type="project" value="UniProtKB-KW"/>
</dbReference>
<dbReference type="InterPro" id="IPR027417">
    <property type="entry name" value="P-loop_NTPase"/>
</dbReference>
<dbReference type="AlphaFoldDB" id="A0A9P6L7C8"/>
<dbReference type="SMART" id="SM00147">
    <property type="entry name" value="RasGEF"/>
    <property type="match status" value="1"/>
</dbReference>
<dbReference type="Pfam" id="PF00618">
    <property type="entry name" value="RasGEF_N"/>
    <property type="match status" value="1"/>
</dbReference>
<dbReference type="InterPro" id="IPR001895">
    <property type="entry name" value="RASGEF_cat_dom"/>
</dbReference>
<feature type="domain" description="Ras-GEF" evidence="4">
    <location>
        <begin position="730"/>
        <end position="960"/>
    </location>
</feature>
<feature type="region of interest" description="Disordered" evidence="3">
    <location>
        <begin position="459"/>
        <end position="500"/>
    </location>
</feature>